<name>A0A918IPE4_9RHOB</name>
<protein>
    <submittedName>
        <fullName evidence="1">Uncharacterized protein</fullName>
    </submittedName>
</protein>
<dbReference type="RefSeq" id="WP_189632596.1">
    <property type="nucleotide sequence ID" value="NZ_BMYQ01000001.1"/>
</dbReference>
<evidence type="ECO:0000313" key="2">
    <source>
        <dbReference type="Proteomes" id="UP000628984"/>
    </source>
</evidence>
<dbReference type="AlphaFoldDB" id="A0A918IPE4"/>
<accession>A0A918IPE4</accession>
<reference evidence="1" key="2">
    <citation type="submission" date="2020-09" db="EMBL/GenBank/DDBJ databases">
        <authorList>
            <person name="Sun Q."/>
            <person name="Kim S."/>
        </authorList>
    </citation>
    <scope>NUCLEOTIDE SEQUENCE</scope>
    <source>
        <strain evidence="1">KCTC 23714</strain>
    </source>
</reference>
<dbReference type="Proteomes" id="UP000628984">
    <property type="component" value="Unassembled WGS sequence"/>
</dbReference>
<gene>
    <name evidence="1" type="ORF">GCM10011452_09060</name>
</gene>
<dbReference type="EMBL" id="BMYQ01000001">
    <property type="protein sequence ID" value="GGW23904.1"/>
    <property type="molecule type" value="Genomic_DNA"/>
</dbReference>
<sequence length="72" mass="7953">MTRYTATIRHHSIASARVVNVGNDLTAAKTAATKEFGGEMRDYTIVIIDTQCPDPWNGDVVASKRVCARSWK</sequence>
<proteinExistence type="predicted"/>
<evidence type="ECO:0000313" key="1">
    <source>
        <dbReference type="EMBL" id="GGW23904.1"/>
    </source>
</evidence>
<reference evidence="1" key="1">
    <citation type="journal article" date="2014" name="Int. J. Syst. Evol. Microbiol.">
        <title>Complete genome sequence of Corynebacterium casei LMG S-19264T (=DSM 44701T), isolated from a smear-ripened cheese.</title>
        <authorList>
            <consortium name="US DOE Joint Genome Institute (JGI-PGF)"/>
            <person name="Walter F."/>
            <person name="Albersmeier A."/>
            <person name="Kalinowski J."/>
            <person name="Ruckert C."/>
        </authorList>
    </citation>
    <scope>NUCLEOTIDE SEQUENCE</scope>
    <source>
        <strain evidence="1">KCTC 23714</strain>
    </source>
</reference>
<keyword evidence="2" id="KW-1185">Reference proteome</keyword>
<organism evidence="1 2">
    <name type="scientific">Gemmobacter lanyuensis</name>
    <dbReference type="NCBI Taxonomy" id="1054497"/>
    <lineage>
        <taxon>Bacteria</taxon>
        <taxon>Pseudomonadati</taxon>
        <taxon>Pseudomonadota</taxon>
        <taxon>Alphaproteobacteria</taxon>
        <taxon>Rhodobacterales</taxon>
        <taxon>Paracoccaceae</taxon>
        <taxon>Gemmobacter</taxon>
    </lineage>
</organism>
<comment type="caution">
    <text evidence="1">The sequence shown here is derived from an EMBL/GenBank/DDBJ whole genome shotgun (WGS) entry which is preliminary data.</text>
</comment>